<dbReference type="EMBL" id="CM034404">
    <property type="protein sequence ID" value="KAJ0174090.1"/>
    <property type="molecule type" value="Genomic_DNA"/>
</dbReference>
<organism evidence="1 2">
    <name type="scientific">Dendrolimus kikuchii</name>
    <dbReference type="NCBI Taxonomy" id="765133"/>
    <lineage>
        <taxon>Eukaryota</taxon>
        <taxon>Metazoa</taxon>
        <taxon>Ecdysozoa</taxon>
        <taxon>Arthropoda</taxon>
        <taxon>Hexapoda</taxon>
        <taxon>Insecta</taxon>
        <taxon>Pterygota</taxon>
        <taxon>Neoptera</taxon>
        <taxon>Endopterygota</taxon>
        <taxon>Lepidoptera</taxon>
        <taxon>Glossata</taxon>
        <taxon>Ditrysia</taxon>
        <taxon>Bombycoidea</taxon>
        <taxon>Lasiocampidae</taxon>
        <taxon>Dendrolimus</taxon>
    </lineage>
</organism>
<gene>
    <name evidence="1" type="ORF">K1T71_010236</name>
</gene>
<name>A0ACC1CR50_9NEOP</name>
<evidence type="ECO:0000313" key="2">
    <source>
        <dbReference type="Proteomes" id="UP000824533"/>
    </source>
</evidence>
<accession>A0ACC1CR50</accession>
<proteinExistence type="predicted"/>
<protein>
    <submittedName>
        <fullName evidence="1">Uncharacterized protein</fullName>
    </submittedName>
</protein>
<keyword evidence="2" id="KW-1185">Reference proteome</keyword>
<evidence type="ECO:0000313" key="1">
    <source>
        <dbReference type="EMBL" id="KAJ0174090.1"/>
    </source>
</evidence>
<reference evidence="1 2" key="1">
    <citation type="journal article" date="2021" name="Front. Genet.">
        <title>Chromosome-Level Genome Assembly Reveals Significant Gene Expansion in the Toll and IMD Signaling Pathways of Dendrolimus kikuchii.</title>
        <authorList>
            <person name="Zhou J."/>
            <person name="Wu P."/>
            <person name="Xiong Z."/>
            <person name="Liu N."/>
            <person name="Zhao N."/>
            <person name="Ji M."/>
            <person name="Qiu Y."/>
            <person name="Yang B."/>
        </authorList>
    </citation>
    <scope>NUCLEOTIDE SEQUENCE [LARGE SCALE GENOMIC DNA]</scope>
    <source>
        <strain evidence="1">Ann1</strain>
    </source>
</reference>
<comment type="caution">
    <text evidence="1">The sequence shown here is derived from an EMBL/GenBank/DDBJ whole genome shotgun (WGS) entry which is preliminary data.</text>
</comment>
<dbReference type="Proteomes" id="UP000824533">
    <property type="component" value="Linkage Group LG18"/>
</dbReference>
<sequence length="134" mass="15563">MTVYIAGFICALILAALVVAWIAYCMFVRERHKSESYQYNISDLQHRNYLHTQEEDEVPDAKKNKEITAGFFYLPSRHKDKDDYVKRPDYPEGPVSLTSPSTEKLIEMLNESADVHYKDGIYEVDSHVKFHSDV</sequence>